<protein>
    <submittedName>
        <fullName evidence="2">FBA_2 domain-containing protein</fullName>
    </submittedName>
</protein>
<evidence type="ECO:0000313" key="1">
    <source>
        <dbReference type="Proteomes" id="UP000050741"/>
    </source>
</evidence>
<sequence length="286" mass="33185">MALKLSKFVDDEVERWMPIPQEPLPHNVIGFECLTIRYIDRSVIEFLQSIRRLFDSNETNFWIGTLDNQKRSWEIIREKIWPLIHVNIYGLSLRPSKLDHYRRLSPAILRDCEKLRLIFSPCVFPEFPADDSAGASSGQAMAKWLHAPRGDGLPKRLSSADVITPFELKNILTGERMVLRQIERFDEEFWLLVRCPIERDEAKWAKWENEAAKWQKEAVLRNRIIISFNDSEIGDGLLEANEGPKILLKGTKALLNSIGKIVDRKMERRLPIPQELLPDNVVGFDN</sequence>
<reference evidence="2" key="2">
    <citation type="submission" date="2016-06" db="UniProtKB">
        <authorList>
            <consortium name="WormBaseParasite"/>
        </authorList>
    </citation>
    <scope>IDENTIFICATION</scope>
</reference>
<dbReference type="AlphaFoldDB" id="A0A183C774"/>
<accession>A0A183C774</accession>
<keyword evidence="1" id="KW-1185">Reference proteome</keyword>
<proteinExistence type="predicted"/>
<organism evidence="1 2">
    <name type="scientific">Globodera pallida</name>
    <name type="common">Potato cyst nematode worm</name>
    <name type="synonym">Heterodera pallida</name>
    <dbReference type="NCBI Taxonomy" id="36090"/>
    <lineage>
        <taxon>Eukaryota</taxon>
        <taxon>Metazoa</taxon>
        <taxon>Ecdysozoa</taxon>
        <taxon>Nematoda</taxon>
        <taxon>Chromadorea</taxon>
        <taxon>Rhabditida</taxon>
        <taxon>Tylenchina</taxon>
        <taxon>Tylenchomorpha</taxon>
        <taxon>Tylenchoidea</taxon>
        <taxon>Heteroderidae</taxon>
        <taxon>Heteroderinae</taxon>
        <taxon>Globodera</taxon>
    </lineage>
</organism>
<dbReference type="WBParaSite" id="GPLIN_000872000">
    <property type="protein sequence ID" value="GPLIN_000872000"/>
    <property type="gene ID" value="GPLIN_000872000"/>
</dbReference>
<reference evidence="1" key="1">
    <citation type="submission" date="2014-05" db="EMBL/GenBank/DDBJ databases">
        <title>The genome and life-stage specific transcriptomes of Globodera pallida elucidate key aspects of plant parasitism by a cyst nematode.</title>
        <authorList>
            <person name="Cotton J.A."/>
            <person name="Lilley C.J."/>
            <person name="Jones L.M."/>
            <person name="Kikuchi T."/>
            <person name="Reid A.J."/>
            <person name="Thorpe P."/>
            <person name="Tsai I.J."/>
            <person name="Beasley H."/>
            <person name="Blok V."/>
            <person name="Cock P.J.A."/>
            <person name="Van den Akker S.E."/>
            <person name="Holroyd N."/>
            <person name="Hunt M."/>
            <person name="Mantelin S."/>
            <person name="Naghra H."/>
            <person name="Pain A."/>
            <person name="Palomares-Rius J.E."/>
            <person name="Zarowiecki M."/>
            <person name="Berriman M."/>
            <person name="Jones J.T."/>
            <person name="Urwin P.E."/>
        </authorList>
    </citation>
    <scope>NUCLEOTIDE SEQUENCE [LARGE SCALE GENOMIC DNA]</scope>
    <source>
        <strain evidence="1">Lindley</strain>
    </source>
</reference>
<name>A0A183C774_GLOPA</name>
<dbReference type="Proteomes" id="UP000050741">
    <property type="component" value="Unassembled WGS sequence"/>
</dbReference>
<evidence type="ECO:0000313" key="2">
    <source>
        <dbReference type="WBParaSite" id="GPLIN_000872000"/>
    </source>
</evidence>